<dbReference type="OrthoDB" id="321212at2"/>
<gene>
    <name evidence="2" type="ORF">EHQ17_10470</name>
</gene>
<dbReference type="PROSITE" id="PS51257">
    <property type="entry name" value="PROKAR_LIPOPROTEIN"/>
    <property type="match status" value="1"/>
</dbReference>
<comment type="caution">
    <text evidence="2">The sequence shown here is derived from an EMBL/GenBank/DDBJ whole genome shotgun (WGS) entry which is preliminary data.</text>
</comment>
<dbReference type="RefSeq" id="WP_135594425.1">
    <property type="nucleotide sequence ID" value="NZ_RQEZ01000094.1"/>
</dbReference>
<organism evidence="2 3">
    <name type="scientific">Leptospira gomenensis</name>
    <dbReference type="NCBI Taxonomy" id="2484974"/>
    <lineage>
        <taxon>Bacteria</taxon>
        <taxon>Pseudomonadati</taxon>
        <taxon>Spirochaetota</taxon>
        <taxon>Spirochaetia</taxon>
        <taxon>Leptospirales</taxon>
        <taxon>Leptospiraceae</taxon>
        <taxon>Leptospira</taxon>
    </lineage>
</organism>
<protein>
    <recommendedName>
        <fullName evidence="4">Galactose oxidase</fullName>
    </recommendedName>
</protein>
<evidence type="ECO:0000313" key="3">
    <source>
        <dbReference type="Proteomes" id="UP000298277"/>
    </source>
</evidence>
<dbReference type="EMBL" id="RQFA01000042">
    <property type="protein sequence ID" value="TGK33720.1"/>
    <property type="molecule type" value="Genomic_DNA"/>
</dbReference>
<feature type="signal peptide" evidence="1">
    <location>
        <begin position="1"/>
        <end position="19"/>
    </location>
</feature>
<proteinExistence type="predicted"/>
<accession>A0A5F1YM24</accession>
<name>A0A5F1YM24_9LEPT</name>
<evidence type="ECO:0000256" key="1">
    <source>
        <dbReference type="SAM" id="SignalP"/>
    </source>
</evidence>
<keyword evidence="1" id="KW-0732">Signal</keyword>
<dbReference type="AlphaFoldDB" id="A0A5F1YM24"/>
<evidence type="ECO:0000313" key="2">
    <source>
        <dbReference type="EMBL" id="TGK33720.1"/>
    </source>
</evidence>
<keyword evidence="3" id="KW-1185">Reference proteome</keyword>
<feature type="chain" id="PRO_5043206877" description="Galactose oxidase" evidence="1">
    <location>
        <begin position="20"/>
        <end position="401"/>
    </location>
</feature>
<dbReference type="SUPFAM" id="SSF50939">
    <property type="entry name" value="Sialidases"/>
    <property type="match status" value="1"/>
</dbReference>
<dbReference type="Proteomes" id="UP000298277">
    <property type="component" value="Unassembled WGS sequence"/>
</dbReference>
<dbReference type="InterPro" id="IPR036278">
    <property type="entry name" value="Sialidase_sf"/>
</dbReference>
<sequence length="401" mass="42203">MKKIVFVFLFSSFCSCAQADKFSLDSSNPLAILGQFGWSLARVPDGVPIEGTQFVAAGQNCGLWTSETGTEWSFRNSSFPNCDWDGGGGRINGVVYGGNKTWVAVGFANPDQACGLWYSTDDALTWTQATCDDNSSGNHYFELTAVAYGNGYFWAGGEKEGDTTSHPFYGLRSSDGIHWNYFPIETSGDYSIPDAVSSIAYDSVHSFVYFGFNDSIVGKISRFNIASDVWTPEFHSSLSVNIAGTKKSPFALKSGSMVVFGDDANGIGIVNFLNDPSGAWSGQKYAGITGKIASIAEGNGTLIALGDACTIDSTSDVVAASTWSHAGGVPVGVSGCSAIDWSASAYNEALGLFVIGGRSLNGSSTKLGISSTGDFSSWQLIAAPENASLGQAIFTIAAKKN</sequence>
<evidence type="ECO:0008006" key="4">
    <source>
        <dbReference type="Google" id="ProtNLM"/>
    </source>
</evidence>
<reference evidence="2" key="1">
    <citation type="journal article" date="2019" name="PLoS Negl. Trop. Dis.">
        <title>Revisiting the worldwide diversity of Leptospira species in the environment.</title>
        <authorList>
            <person name="Vincent A.T."/>
            <person name="Schiettekatte O."/>
            <person name="Bourhy P."/>
            <person name="Veyrier F.J."/>
            <person name="Picardeau M."/>
        </authorList>
    </citation>
    <scope>NUCLEOTIDE SEQUENCE [LARGE SCALE GENOMIC DNA]</scope>
    <source>
        <strain evidence="2">201800299</strain>
    </source>
</reference>